<keyword evidence="6" id="KW-0620">Polyamine biosynthesis</keyword>
<dbReference type="Gene3D" id="3.30.360.110">
    <property type="entry name" value="S-adenosylmethionine decarboxylase domain"/>
    <property type="match status" value="1"/>
</dbReference>
<evidence type="ECO:0000256" key="10">
    <source>
        <dbReference type="ARBA" id="ARBA00023317"/>
    </source>
</evidence>
<keyword evidence="5" id="KW-0745">Spermidine biosynthesis</keyword>
<sequence>MSSFQESSPLSKDHFIEKNGMCYAGMHLIIDLWEAVHLDNLEIMKNALHECVIACKATLLHLHLHQFEPNGGISGIAILAESHISIHSWPEKKYAAIDLFMCGNSQPFLSLPILKKIFQPKYISLNEQMRGILND</sequence>
<comment type="cofactor">
    <cofactor evidence="1">
        <name>pyruvate</name>
        <dbReference type="ChEBI" id="CHEBI:15361"/>
    </cofactor>
</comment>
<evidence type="ECO:0000256" key="7">
    <source>
        <dbReference type="ARBA" id="ARBA00023145"/>
    </source>
</evidence>
<dbReference type="PANTHER" id="PTHR33866:SF2">
    <property type="entry name" value="S-ADENOSYLMETHIONINE DECARBOXYLASE PROENZYME"/>
    <property type="match status" value="1"/>
</dbReference>
<accession>A0ABX8YYB4</accession>
<evidence type="ECO:0000256" key="2">
    <source>
        <dbReference type="ARBA" id="ARBA00022691"/>
    </source>
</evidence>
<gene>
    <name evidence="11" type="ORF">RHAB15C_0000163</name>
</gene>
<dbReference type="InterPro" id="IPR042286">
    <property type="entry name" value="AdoMetDC_C"/>
</dbReference>
<dbReference type="SUPFAM" id="SSF56276">
    <property type="entry name" value="S-adenosylmethionine decarboxylase"/>
    <property type="match status" value="1"/>
</dbReference>
<organism evidence="11 12">
    <name type="scientific">Candidatus Rhabdochlamydia porcellionis</name>
    <dbReference type="NCBI Taxonomy" id="225148"/>
    <lineage>
        <taxon>Bacteria</taxon>
        <taxon>Pseudomonadati</taxon>
        <taxon>Chlamydiota</taxon>
        <taxon>Chlamydiia</taxon>
        <taxon>Parachlamydiales</taxon>
        <taxon>Candidatus Rhabdochlamydiaceae</taxon>
        <taxon>Candidatus Rhabdochlamydia</taxon>
    </lineage>
</organism>
<dbReference type="Gene3D" id="3.30.160.750">
    <property type="match status" value="1"/>
</dbReference>
<dbReference type="PANTHER" id="PTHR33866">
    <property type="entry name" value="S-ADENOSYLMETHIONINE DECARBOXYLASE PROENZYME"/>
    <property type="match status" value="1"/>
</dbReference>
<protein>
    <submittedName>
        <fullName evidence="11">S-adenosylmethionine decarboxylase proenzyme</fullName>
        <ecNumber evidence="11">4.1.1.50</ecNumber>
    </submittedName>
</protein>
<keyword evidence="3" id="KW-0210">Decarboxylase</keyword>
<dbReference type="EC" id="4.1.1.50" evidence="11"/>
<evidence type="ECO:0000256" key="3">
    <source>
        <dbReference type="ARBA" id="ARBA00022793"/>
    </source>
</evidence>
<dbReference type="Proteomes" id="UP000822862">
    <property type="component" value="Chromosome"/>
</dbReference>
<evidence type="ECO:0000256" key="9">
    <source>
        <dbReference type="ARBA" id="ARBA00023270"/>
    </source>
</evidence>
<evidence type="ECO:0000256" key="6">
    <source>
        <dbReference type="ARBA" id="ARBA00023115"/>
    </source>
</evidence>
<keyword evidence="10" id="KW-0670">Pyruvate</keyword>
<dbReference type="InterPro" id="IPR016067">
    <property type="entry name" value="S-AdoMet_deCO2ase_core"/>
</dbReference>
<keyword evidence="2" id="KW-0949">S-adenosyl-L-methionine</keyword>
<dbReference type="NCBIfam" id="TIGR03330">
    <property type="entry name" value="SAM_DCase_Bsu"/>
    <property type="match status" value="1"/>
</dbReference>
<keyword evidence="12" id="KW-1185">Reference proteome</keyword>
<dbReference type="Pfam" id="PF02675">
    <property type="entry name" value="AdoMet_dc"/>
    <property type="match status" value="1"/>
</dbReference>
<keyword evidence="4" id="KW-0068">Autocatalytic cleavage</keyword>
<evidence type="ECO:0000256" key="1">
    <source>
        <dbReference type="ARBA" id="ARBA00001928"/>
    </source>
</evidence>
<dbReference type="InterPro" id="IPR003826">
    <property type="entry name" value="AdoMetDC_fam_prok"/>
</dbReference>
<dbReference type="InterPro" id="IPR042284">
    <property type="entry name" value="AdoMetDC_N"/>
</dbReference>
<dbReference type="GO" id="GO:0004014">
    <property type="term" value="F:adenosylmethionine decarboxylase activity"/>
    <property type="evidence" value="ECO:0007669"/>
    <property type="project" value="UniProtKB-EC"/>
</dbReference>
<proteinExistence type="predicted"/>
<name>A0ABX8YYB4_9BACT</name>
<keyword evidence="8 11" id="KW-0456">Lyase</keyword>
<dbReference type="InterPro" id="IPR017716">
    <property type="entry name" value="S-AdoMet_deCOase_pro-enz"/>
</dbReference>
<evidence type="ECO:0000313" key="11">
    <source>
        <dbReference type="EMBL" id="QZA58291.1"/>
    </source>
</evidence>
<evidence type="ECO:0000313" key="12">
    <source>
        <dbReference type="Proteomes" id="UP000822862"/>
    </source>
</evidence>
<keyword evidence="9" id="KW-0704">Schiff base</keyword>
<evidence type="ECO:0000256" key="5">
    <source>
        <dbReference type="ARBA" id="ARBA00023066"/>
    </source>
</evidence>
<keyword evidence="7" id="KW-0865">Zymogen</keyword>
<evidence type="ECO:0000256" key="4">
    <source>
        <dbReference type="ARBA" id="ARBA00022813"/>
    </source>
</evidence>
<evidence type="ECO:0000256" key="8">
    <source>
        <dbReference type="ARBA" id="ARBA00023239"/>
    </source>
</evidence>
<dbReference type="RefSeq" id="WP_194845577.1">
    <property type="nucleotide sequence ID" value="NZ_CP075585.1"/>
</dbReference>
<dbReference type="EMBL" id="CP075585">
    <property type="protein sequence ID" value="QZA58291.1"/>
    <property type="molecule type" value="Genomic_DNA"/>
</dbReference>
<reference evidence="11 12" key="1">
    <citation type="submission" date="2021-05" db="EMBL/GenBank/DDBJ databases">
        <title>Ecology and evolution of chlamydial symbionts of arthropods.</title>
        <authorList>
            <person name="Halter T."/>
            <person name="Sixt B.S."/>
            <person name="Toenshoff E.R."/>
            <person name="Koestlbacher S."/>
            <person name="Schulz F."/>
            <person name="Kostanjsek R."/>
            <person name="Collingro A."/>
            <person name="Hendrickx F."/>
            <person name="Horn M."/>
        </authorList>
    </citation>
    <scope>NUCLEOTIDE SEQUENCE [LARGE SCALE GENOMIC DNA]</scope>
    <source>
        <strain evidence="11 12">15C</strain>
    </source>
</reference>